<dbReference type="GO" id="GO:0003676">
    <property type="term" value="F:nucleic acid binding"/>
    <property type="evidence" value="ECO:0007669"/>
    <property type="project" value="InterPro"/>
</dbReference>
<proteinExistence type="predicted"/>
<name>X7EDV4_9RHOB</name>
<keyword evidence="2" id="KW-0378">Hydrolase</keyword>
<dbReference type="GO" id="GO:0016818">
    <property type="term" value="F:hydrolase activity, acting on acid anhydrides, in phosphorus-containing anhydrides"/>
    <property type="evidence" value="ECO:0007669"/>
    <property type="project" value="InterPro"/>
</dbReference>
<dbReference type="Proteomes" id="UP000022447">
    <property type="component" value="Unassembled WGS sequence"/>
</dbReference>
<keyword evidence="5" id="KW-1185">Reference proteome</keyword>
<dbReference type="Gene3D" id="3.30.70.2330">
    <property type="match status" value="1"/>
</dbReference>
<evidence type="ECO:0000256" key="2">
    <source>
        <dbReference type="ARBA" id="ARBA00022801"/>
    </source>
</evidence>
<keyword evidence="1" id="KW-0479">Metal-binding</keyword>
<protein>
    <recommendedName>
        <fullName evidence="3">HIRAN domain-containing protein</fullName>
    </recommendedName>
</protein>
<evidence type="ECO:0000313" key="5">
    <source>
        <dbReference type="Proteomes" id="UP000022447"/>
    </source>
</evidence>
<dbReference type="Pfam" id="PF08797">
    <property type="entry name" value="HIRAN"/>
    <property type="match status" value="1"/>
</dbReference>
<dbReference type="OrthoDB" id="8452595at2"/>
<dbReference type="GO" id="GO:0008270">
    <property type="term" value="F:zinc ion binding"/>
    <property type="evidence" value="ECO:0007669"/>
    <property type="project" value="InterPro"/>
</dbReference>
<comment type="caution">
    <text evidence="4">The sequence shown here is derived from an EMBL/GenBank/DDBJ whole genome shotgun (WGS) entry which is preliminary data.</text>
</comment>
<dbReference type="EMBL" id="JALZ01000029">
    <property type="protein sequence ID" value="ETX13361.1"/>
    <property type="molecule type" value="Genomic_DNA"/>
</dbReference>
<evidence type="ECO:0000259" key="3">
    <source>
        <dbReference type="Pfam" id="PF08797"/>
    </source>
</evidence>
<gene>
    <name evidence="4" type="ORF">OCH239_10990</name>
</gene>
<evidence type="ECO:0000313" key="4">
    <source>
        <dbReference type="EMBL" id="ETX13361.1"/>
    </source>
</evidence>
<sequence length="218" mass="23316">MPVVGESHYQAALIGLVVPNSRYGVDIEAVARIARDPSNPHDSNAVKVTIEGRLVGHLPRDQAERVSAQMAEDGIAAANCRARIKGGWRTNQHDEGLYGVSLGINSWGWIDFGLGKAPPTPPQRPKPAPEGPLKGLRVVIDDAETGGDLQREFAARGAQIMAAVGKTTDYLVLADDHGWDLESPGPGGTGNVWTAAKYRDEGRKIRLITLSEARELGA</sequence>
<dbReference type="InterPro" id="IPR014905">
    <property type="entry name" value="HIRAN"/>
</dbReference>
<organism evidence="4 5">
    <name type="scientific">Roseivivax halodurans JCM 10272</name>
    <dbReference type="NCBI Taxonomy" id="1449350"/>
    <lineage>
        <taxon>Bacteria</taxon>
        <taxon>Pseudomonadati</taxon>
        <taxon>Pseudomonadota</taxon>
        <taxon>Alphaproteobacteria</taxon>
        <taxon>Rhodobacterales</taxon>
        <taxon>Roseobacteraceae</taxon>
        <taxon>Roseivivax</taxon>
    </lineage>
</organism>
<feature type="domain" description="HIRAN" evidence="3">
    <location>
        <begin position="25"/>
        <end position="79"/>
    </location>
</feature>
<accession>X7EDV4</accession>
<evidence type="ECO:0000256" key="1">
    <source>
        <dbReference type="ARBA" id="ARBA00022723"/>
    </source>
</evidence>
<reference evidence="4 5" key="1">
    <citation type="submission" date="2014-01" db="EMBL/GenBank/DDBJ databases">
        <title>Roseivivax halodurans JCM 10272 Genome Sequencing.</title>
        <authorList>
            <person name="Lai Q."/>
            <person name="Li G."/>
            <person name="Shao Z."/>
        </authorList>
    </citation>
    <scope>NUCLEOTIDE SEQUENCE [LARGE SCALE GENOMIC DNA]</scope>
    <source>
        <strain evidence="4 5">JCM 10272</strain>
    </source>
</reference>
<dbReference type="AlphaFoldDB" id="X7EDV4"/>